<evidence type="ECO:0008006" key="4">
    <source>
        <dbReference type="Google" id="ProtNLM"/>
    </source>
</evidence>
<feature type="transmembrane region" description="Helical" evidence="1">
    <location>
        <begin position="64"/>
        <end position="86"/>
    </location>
</feature>
<gene>
    <name evidence="2" type="ORF">D0Z67_25215</name>
</gene>
<sequence length="154" mass="15576">MIHSILRGCAAGAAGTTALNATTFGDMALRGRSASDVPAEAADRLTEDVGLHVGGTGEQRSNRLSALGALSGIGVGVATGVVVSVAHRAGARVPWWVGSLVTGVLAMAATDVSMTRLGVTDPRTWSPTDWVSDLVPHLIFGAVTYGVVAGDGRP</sequence>
<feature type="transmembrane region" description="Helical" evidence="1">
    <location>
        <begin position="130"/>
        <end position="148"/>
    </location>
</feature>
<protein>
    <recommendedName>
        <fullName evidence="4">DUF1440 domain-containing protein</fullName>
    </recommendedName>
</protein>
<dbReference type="OrthoDB" id="4569917at2"/>
<keyword evidence="1" id="KW-0472">Membrane</keyword>
<keyword evidence="1" id="KW-1133">Transmembrane helix</keyword>
<evidence type="ECO:0000256" key="1">
    <source>
        <dbReference type="SAM" id="Phobius"/>
    </source>
</evidence>
<dbReference type="GeneID" id="300102212"/>
<accession>A0A4P6U521</accession>
<dbReference type="EMBL" id="CP032229">
    <property type="protein sequence ID" value="QBJ93258.1"/>
    <property type="molecule type" value="Genomic_DNA"/>
</dbReference>
<proteinExistence type="predicted"/>
<organism evidence="2 3">
    <name type="scientific">Streptomyces seoulensis</name>
    <dbReference type="NCBI Taxonomy" id="73044"/>
    <lineage>
        <taxon>Bacteria</taxon>
        <taxon>Bacillati</taxon>
        <taxon>Actinomycetota</taxon>
        <taxon>Actinomycetes</taxon>
        <taxon>Kitasatosporales</taxon>
        <taxon>Streptomycetaceae</taxon>
        <taxon>Streptomyces</taxon>
    </lineage>
</organism>
<evidence type="ECO:0000313" key="2">
    <source>
        <dbReference type="EMBL" id="QBJ93258.1"/>
    </source>
</evidence>
<dbReference type="STRING" id="73044.GCA_000725795_03268"/>
<feature type="transmembrane region" description="Helical" evidence="1">
    <location>
        <begin position="93"/>
        <end position="110"/>
    </location>
</feature>
<dbReference type="KEGG" id="sseo:D0Z67_25215"/>
<keyword evidence="1" id="KW-0812">Transmembrane</keyword>
<reference evidence="2 3" key="1">
    <citation type="submission" date="2018-08" db="EMBL/GenBank/DDBJ databases">
        <title>The complete genome sequence of Streptomyces seoulensis, a pioneer strain for nickel superoxide dismutase discovery.</title>
        <authorList>
            <person name="Shin J."/>
            <person name="Lee J.-S."/>
            <person name="Lee E.-J."/>
            <person name="Youn H.-D."/>
        </authorList>
    </citation>
    <scope>NUCLEOTIDE SEQUENCE [LARGE SCALE GENOMIC DNA]</scope>
    <source>
        <strain evidence="2 3">KCTC 9819</strain>
    </source>
</reference>
<dbReference type="AlphaFoldDB" id="A0A4P6U521"/>
<dbReference type="Proteomes" id="UP000292547">
    <property type="component" value="Chromosome"/>
</dbReference>
<dbReference type="RefSeq" id="WP_031181479.1">
    <property type="nucleotide sequence ID" value="NZ_CP032229.1"/>
</dbReference>
<name>A0A4P6U521_STRSO</name>
<keyword evidence="3" id="KW-1185">Reference proteome</keyword>
<evidence type="ECO:0000313" key="3">
    <source>
        <dbReference type="Proteomes" id="UP000292547"/>
    </source>
</evidence>